<evidence type="ECO:0000313" key="3">
    <source>
        <dbReference type="Proteomes" id="UP000037023"/>
    </source>
</evidence>
<gene>
    <name evidence="2" type="ORF">ADK34_32590</name>
</gene>
<accession>A0A0L8JEM7</accession>
<keyword evidence="1" id="KW-1133">Transmembrane helix</keyword>
<reference evidence="2 3" key="1">
    <citation type="submission" date="2015-06" db="EMBL/GenBank/DDBJ databases">
        <authorList>
            <person name="Hoefler B.C."/>
            <person name="Straight P.D."/>
        </authorList>
    </citation>
    <scope>NUCLEOTIDE SEQUENCE [LARGE SCALE GENOMIC DNA]</scope>
    <source>
        <strain evidence="2 3">NRRL 3427</strain>
    </source>
</reference>
<dbReference type="PATRIC" id="fig|1938.6.peg.7008"/>
<dbReference type="AlphaFoldDB" id="A0A0L8JEM7"/>
<proteinExistence type="predicted"/>
<keyword evidence="1" id="KW-0812">Transmembrane</keyword>
<evidence type="ECO:0000256" key="1">
    <source>
        <dbReference type="SAM" id="Phobius"/>
    </source>
</evidence>
<organism evidence="2 3">
    <name type="scientific">Streptomyces viridochromogenes</name>
    <dbReference type="NCBI Taxonomy" id="1938"/>
    <lineage>
        <taxon>Bacteria</taxon>
        <taxon>Bacillati</taxon>
        <taxon>Actinomycetota</taxon>
        <taxon>Actinomycetes</taxon>
        <taxon>Kitasatosporales</taxon>
        <taxon>Streptomycetaceae</taxon>
        <taxon>Streptomyces</taxon>
    </lineage>
</organism>
<dbReference type="Proteomes" id="UP000037023">
    <property type="component" value="Unassembled WGS sequence"/>
</dbReference>
<evidence type="ECO:0000313" key="2">
    <source>
        <dbReference type="EMBL" id="KOG12105.1"/>
    </source>
</evidence>
<sequence>MRPRRPAPTPVALPHYRPATQAKREGGTSVVTATLMITAPAVLATAILRPRSK</sequence>
<comment type="caution">
    <text evidence="2">The sequence shown here is derived from an EMBL/GenBank/DDBJ whole genome shotgun (WGS) entry which is preliminary data.</text>
</comment>
<protein>
    <submittedName>
        <fullName evidence="2">Proline-rich protein</fullName>
    </submittedName>
</protein>
<feature type="transmembrane region" description="Helical" evidence="1">
    <location>
        <begin position="30"/>
        <end position="48"/>
    </location>
</feature>
<keyword evidence="1" id="KW-0472">Membrane</keyword>
<dbReference type="EMBL" id="LGUP01000383">
    <property type="protein sequence ID" value="KOG12105.1"/>
    <property type="molecule type" value="Genomic_DNA"/>
</dbReference>
<name>A0A0L8JEM7_STRVR</name>